<feature type="domain" description="DUF7601" evidence="3">
    <location>
        <begin position="197"/>
        <end position="315"/>
    </location>
</feature>
<name>A0A7G9G3W4_9FIRM</name>
<dbReference type="RefSeq" id="WP_249302548.1">
    <property type="nucleotide sequence ID" value="NZ_CP060634.1"/>
</dbReference>
<feature type="chain" id="PRO_5028832188" description="DUF7601 domain-containing protein" evidence="2">
    <location>
        <begin position="30"/>
        <end position="351"/>
    </location>
</feature>
<evidence type="ECO:0000313" key="5">
    <source>
        <dbReference type="Proteomes" id="UP000515823"/>
    </source>
</evidence>
<reference evidence="4 5" key="1">
    <citation type="submission" date="2020-08" db="EMBL/GenBank/DDBJ databases">
        <authorList>
            <person name="Liu C."/>
            <person name="Sun Q."/>
        </authorList>
    </citation>
    <scope>NUCLEOTIDE SEQUENCE [LARGE SCALE GENOMIC DNA]</scope>
    <source>
        <strain evidence="4 5">NSJ-38</strain>
    </source>
</reference>
<keyword evidence="2" id="KW-0732">Signal</keyword>
<dbReference type="InterPro" id="IPR055382">
    <property type="entry name" value="DUF7601"/>
</dbReference>
<evidence type="ECO:0000259" key="3">
    <source>
        <dbReference type="Pfam" id="PF24547"/>
    </source>
</evidence>
<dbReference type="InterPro" id="IPR038174">
    <property type="entry name" value="Strep_pil_link_sf"/>
</dbReference>
<dbReference type="Gene3D" id="2.60.40.1140">
    <property type="entry name" value="Collagen-binding surface protein Cna, B-type domain"/>
    <property type="match status" value="1"/>
</dbReference>
<dbReference type="Pfam" id="PF24547">
    <property type="entry name" value="DUF7601"/>
    <property type="match status" value="1"/>
</dbReference>
<dbReference type="Proteomes" id="UP000515823">
    <property type="component" value="Chromosome"/>
</dbReference>
<proteinExistence type="predicted"/>
<organism evidence="4 5">
    <name type="scientific">Qiania dongpingensis</name>
    <dbReference type="NCBI Taxonomy" id="2763669"/>
    <lineage>
        <taxon>Bacteria</taxon>
        <taxon>Bacillati</taxon>
        <taxon>Bacillota</taxon>
        <taxon>Clostridia</taxon>
        <taxon>Lachnospirales</taxon>
        <taxon>Lachnospiraceae</taxon>
        <taxon>Qiania</taxon>
    </lineage>
</organism>
<dbReference type="KEGG" id="qdo:H9Q78_13860"/>
<sequence>MKKRFLGRLTAVVAAGLLTVAALGLNVFAAGTGNAEGNVSFEKTLDMTGAEGASVPDITFEWEIVPGNGVAAADSNPEILAGVGQPVVSAVTYSHTDSVSDLIRTASVDFSNVTFPAPGIYRYMITEKASQNADVTNDDNAVRYLDIYVENGTEANTYVIRHSVLLTEAAIPGLDGKYGDGRSGKSSGYENSYETYSLTLRKEVTGSMGNKGREFDFTVEFTGPANASFTYGDERISLDGQGKASVTGVRLADSESAEITGIPSTVTYKITENIASTEGYTTSYQINDGTVSDGTATGNQTMGKTDNTVTFTNNKEAVTPTGIFMNLVPYVLMVVLAAAAAFLLLRRRNRA</sequence>
<gene>
    <name evidence="4" type="ORF">H9Q78_13860</name>
</gene>
<feature type="signal peptide" evidence="2">
    <location>
        <begin position="1"/>
        <end position="29"/>
    </location>
</feature>
<protein>
    <recommendedName>
        <fullName evidence="3">DUF7601 domain-containing protein</fullName>
    </recommendedName>
</protein>
<keyword evidence="1" id="KW-0472">Membrane</keyword>
<keyword evidence="1" id="KW-0812">Transmembrane</keyword>
<feature type="transmembrane region" description="Helical" evidence="1">
    <location>
        <begin position="323"/>
        <end position="345"/>
    </location>
</feature>
<dbReference type="EMBL" id="CP060634">
    <property type="protein sequence ID" value="QNM05496.1"/>
    <property type="molecule type" value="Genomic_DNA"/>
</dbReference>
<keyword evidence="1" id="KW-1133">Transmembrane helix</keyword>
<dbReference type="Gene3D" id="2.60.40.3050">
    <property type="match status" value="1"/>
</dbReference>
<dbReference type="AlphaFoldDB" id="A0A7G9G3W4"/>
<evidence type="ECO:0000313" key="4">
    <source>
        <dbReference type="EMBL" id="QNM05496.1"/>
    </source>
</evidence>
<accession>A0A7G9G3W4</accession>
<keyword evidence="5" id="KW-1185">Reference proteome</keyword>
<evidence type="ECO:0000256" key="1">
    <source>
        <dbReference type="SAM" id="Phobius"/>
    </source>
</evidence>
<evidence type="ECO:0000256" key="2">
    <source>
        <dbReference type="SAM" id="SignalP"/>
    </source>
</evidence>